<feature type="compositionally biased region" description="Polar residues" evidence="1">
    <location>
        <begin position="493"/>
        <end position="522"/>
    </location>
</feature>
<name>A0ABR3PXH2_9TREE</name>
<accession>A0ABR3PXH2</accession>
<feature type="region of interest" description="Disordered" evidence="1">
    <location>
        <begin position="398"/>
        <end position="561"/>
    </location>
</feature>
<evidence type="ECO:0000256" key="1">
    <source>
        <dbReference type="SAM" id="MobiDB-lite"/>
    </source>
</evidence>
<feature type="compositionally biased region" description="Polar residues" evidence="1">
    <location>
        <begin position="864"/>
        <end position="876"/>
    </location>
</feature>
<evidence type="ECO:0000313" key="2">
    <source>
        <dbReference type="EMBL" id="KAL1407138.1"/>
    </source>
</evidence>
<feature type="region of interest" description="Disordered" evidence="1">
    <location>
        <begin position="218"/>
        <end position="237"/>
    </location>
</feature>
<protein>
    <submittedName>
        <fullName evidence="2">Uncharacterized protein</fullName>
    </submittedName>
</protein>
<organism evidence="2 3">
    <name type="scientific">Vanrija albida</name>
    <dbReference type="NCBI Taxonomy" id="181172"/>
    <lineage>
        <taxon>Eukaryota</taxon>
        <taxon>Fungi</taxon>
        <taxon>Dikarya</taxon>
        <taxon>Basidiomycota</taxon>
        <taxon>Agaricomycotina</taxon>
        <taxon>Tremellomycetes</taxon>
        <taxon>Trichosporonales</taxon>
        <taxon>Trichosporonaceae</taxon>
        <taxon>Vanrija</taxon>
    </lineage>
</organism>
<feature type="compositionally biased region" description="Polar residues" evidence="1">
    <location>
        <begin position="959"/>
        <end position="970"/>
    </location>
</feature>
<dbReference type="GeneID" id="95987595"/>
<sequence>MLIVTAVGPVNGQRHFRFVLEQKVSYAVGRDKAANMRFDSRYLRPKEGTLEVGDWNPSDHTTPPKLMWRPEPKKSGAYNALKLLSREDGEPGSIDKDDYRVEEQTGGGEVELVPGKGVELGAEAWFSVQWCPLHFSYDRMKDESDELKATLRKYCLSWTESFDVNDPPEVVIAAALKSSHDNNLAVCYGIPIVVPAWLSMLSLRLRACWKTVADSQDSFEVPSTSDPDYEPPLDESTKKINVRSDPELWKPKKANRTLFKGWKAIVMKNPKRAIVDKKYFLAMGSGYDEVNVIQPPLKSPQELIDRIQPAMQKAEEEGLTPFVVWHAPLKKDFEAQGSTVKDMVVGPCGSQKWFCTSGLIIWGAVKTGGVREWFEHVVENTGGDEVATVATALAPVTKSAPPPAEALAAPAEPEPEPAPKAGPSTGRLPRRAASRSTSRAPSHPPESTRPDVVPSTYPDDTASMAPPTAKPLKRRAGRVKIDLDDDLDMAPSQPASQVPASYAQETQLFTQVSSGSEPSASLRSRVPDSMDVDTPAASLMPSSSTATRGGRLKRRAGGATQSTFLEGFDTTVNYQDALRKKEEEEDIRKLYEQTKRGSSTLEQGPAKRPRMEQVAEEGEASAVNTASIAELMDIDEENDFVAKALKSARDIKKEAAPPAKKARVSPERVSPQRAPPRPVREPASEEEEELEEAPPAKGRDKQTAAAVKKRATQAPTQVDKDERFLQAIRTAVKKKQAVDELDKEFNNLRILKPGAKAKSNAGAAKMLPQDHPDWAVVNDFDDQLRGNFIEVVRKDLLRKDGGARVAAVEDHGKVNFKKFKKKNIVRREPLQLQLAAQTAHSAEMGEPYWPTEQPMTQVKRGGTQARTQSRQATLATQLAEEDDMPLVPTSRRRLLTQIREDDDDDVPTLAPSTRRRGTTPNTQSPVLSAPTSRRTRAGSALSDVSSAAPSEVAEPKTGRGSSTRASTRAPPTQRARRGTQAAPVVLYSDDDDTPFATARTRAGGRSTARGSGTGARSTTLNDEGMSLSRGTLPATATRRRLLADDDGDDVAFKGVQKKRRLG</sequence>
<comment type="caution">
    <text evidence="2">The sequence shown here is derived from an EMBL/GenBank/DDBJ whole genome shotgun (WGS) entry which is preliminary data.</text>
</comment>
<gene>
    <name evidence="2" type="ORF">Q8F55_006552</name>
</gene>
<feature type="region of interest" description="Disordered" evidence="1">
    <location>
        <begin position="846"/>
        <end position="1062"/>
    </location>
</feature>
<dbReference type="EMBL" id="JBBXJM010000005">
    <property type="protein sequence ID" value="KAL1407138.1"/>
    <property type="molecule type" value="Genomic_DNA"/>
</dbReference>
<keyword evidence="3" id="KW-1185">Reference proteome</keyword>
<dbReference type="RefSeq" id="XP_069207082.1">
    <property type="nucleotide sequence ID" value="XM_069355011.1"/>
</dbReference>
<feature type="compositionally biased region" description="Polar residues" evidence="1">
    <location>
        <begin position="918"/>
        <end position="932"/>
    </location>
</feature>
<reference evidence="2 3" key="1">
    <citation type="submission" date="2023-08" db="EMBL/GenBank/DDBJ databases">
        <title>Annotated Genome Sequence of Vanrija albida AlHP1.</title>
        <authorList>
            <person name="Herzog R."/>
        </authorList>
    </citation>
    <scope>NUCLEOTIDE SEQUENCE [LARGE SCALE GENOMIC DNA]</scope>
    <source>
        <strain evidence="2 3">AlHP1</strain>
    </source>
</reference>
<feature type="compositionally biased region" description="Low complexity" evidence="1">
    <location>
        <begin position="996"/>
        <end position="1019"/>
    </location>
</feature>
<feature type="region of interest" description="Disordered" evidence="1">
    <location>
        <begin position="580"/>
        <end position="621"/>
    </location>
</feature>
<proteinExistence type="predicted"/>
<dbReference type="Proteomes" id="UP001565368">
    <property type="component" value="Unassembled WGS sequence"/>
</dbReference>
<feature type="region of interest" description="Disordered" evidence="1">
    <location>
        <begin position="649"/>
        <end position="718"/>
    </location>
</feature>
<evidence type="ECO:0000313" key="3">
    <source>
        <dbReference type="Proteomes" id="UP001565368"/>
    </source>
</evidence>
<feature type="compositionally biased region" description="Basic and acidic residues" evidence="1">
    <location>
        <begin position="580"/>
        <end position="595"/>
    </location>
</feature>